<gene>
    <name evidence="1" type="ORF">HYG85_04940</name>
</gene>
<reference evidence="1 2" key="1">
    <citation type="submission" date="2020-07" db="EMBL/GenBank/DDBJ databases">
        <title>Vallitalea guaymasensis genome.</title>
        <authorList>
            <person name="Postec A."/>
        </authorList>
    </citation>
    <scope>NUCLEOTIDE SEQUENCE [LARGE SCALE GENOMIC DNA]</scope>
    <source>
        <strain evidence="1 2">Ra1766G1</strain>
    </source>
</reference>
<keyword evidence="2" id="KW-1185">Reference proteome</keyword>
<dbReference type="Proteomes" id="UP000677305">
    <property type="component" value="Chromosome"/>
</dbReference>
<evidence type="ECO:0000313" key="2">
    <source>
        <dbReference type="Proteomes" id="UP000677305"/>
    </source>
</evidence>
<sequence>MYLLKQKECHEYVSYRKSSYIIVDNQKYFLSKIRKGLCCYRNKCISTNPSNYCFESLDENRFNSNIFGCKYSLTNNCFNGWLPGNLDDNNIFHVDKEKIREIIIDRLNIDLQYCPALDMNEIMSNIENLPDTINPLIDDTFDYLYDEYDKPYGIKFKDYHKNLPLYNILTIDAHEQLDNLDTKTNIINRTSRIPIFNKLTSFLAYIPRFRKRIKWKMIVHLYII</sequence>
<dbReference type="AlphaFoldDB" id="A0A8J8SB31"/>
<dbReference type="KEGG" id="vgu:HYG85_04940"/>
<proteinExistence type="predicted"/>
<dbReference type="EMBL" id="CP058561">
    <property type="protein sequence ID" value="QUH28297.1"/>
    <property type="molecule type" value="Genomic_DNA"/>
</dbReference>
<organism evidence="1 2">
    <name type="scientific">Vallitalea guaymasensis</name>
    <dbReference type="NCBI Taxonomy" id="1185412"/>
    <lineage>
        <taxon>Bacteria</taxon>
        <taxon>Bacillati</taxon>
        <taxon>Bacillota</taxon>
        <taxon>Clostridia</taxon>
        <taxon>Lachnospirales</taxon>
        <taxon>Vallitaleaceae</taxon>
        <taxon>Vallitalea</taxon>
    </lineage>
</organism>
<name>A0A8J8SB31_9FIRM</name>
<protein>
    <submittedName>
        <fullName evidence="1">Uncharacterized protein</fullName>
    </submittedName>
</protein>
<evidence type="ECO:0000313" key="1">
    <source>
        <dbReference type="EMBL" id="QUH28297.1"/>
    </source>
</evidence>
<dbReference type="RefSeq" id="WP_212692546.1">
    <property type="nucleotide sequence ID" value="NZ_CP058561.1"/>
</dbReference>
<accession>A0A8J8SB31</accession>